<keyword evidence="3 5" id="KW-1133">Transmembrane helix</keyword>
<evidence type="ECO:0000256" key="5">
    <source>
        <dbReference type="SAM" id="Phobius"/>
    </source>
</evidence>
<evidence type="ECO:0000256" key="2">
    <source>
        <dbReference type="ARBA" id="ARBA00022692"/>
    </source>
</evidence>
<dbReference type="AlphaFoldDB" id="A0A1I2XFK2"/>
<protein>
    <submittedName>
        <fullName evidence="6">Amino acid transporter</fullName>
    </submittedName>
</protein>
<feature type="transmembrane region" description="Helical" evidence="5">
    <location>
        <begin position="287"/>
        <end position="315"/>
    </location>
</feature>
<dbReference type="PANTHER" id="PTHR43243:SF11">
    <property type="entry name" value="AMINO ACID PERMEASE_ SLC12A DOMAIN-CONTAINING PROTEIN"/>
    <property type="match status" value="1"/>
</dbReference>
<keyword evidence="2 5" id="KW-0812">Transmembrane</keyword>
<feature type="transmembrane region" description="Helical" evidence="5">
    <location>
        <begin position="336"/>
        <end position="355"/>
    </location>
</feature>
<feature type="transmembrane region" description="Helical" evidence="5">
    <location>
        <begin position="204"/>
        <end position="222"/>
    </location>
</feature>
<dbReference type="InterPro" id="IPR002293">
    <property type="entry name" value="AA/rel_permease1"/>
</dbReference>
<name>A0A1I2XFK2_9SPHI</name>
<feature type="transmembrane region" description="Helical" evidence="5">
    <location>
        <begin position="132"/>
        <end position="154"/>
    </location>
</feature>
<dbReference type="Gene3D" id="1.20.1740.10">
    <property type="entry name" value="Amino acid/polyamine transporter I"/>
    <property type="match status" value="1"/>
</dbReference>
<evidence type="ECO:0000256" key="1">
    <source>
        <dbReference type="ARBA" id="ARBA00004141"/>
    </source>
</evidence>
<evidence type="ECO:0000313" key="6">
    <source>
        <dbReference type="EMBL" id="SFH12263.1"/>
    </source>
</evidence>
<evidence type="ECO:0000256" key="3">
    <source>
        <dbReference type="ARBA" id="ARBA00022989"/>
    </source>
</evidence>
<dbReference type="PANTHER" id="PTHR43243">
    <property type="entry name" value="INNER MEMBRANE TRANSPORTER YGJI-RELATED"/>
    <property type="match status" value="1"/>
</dbReference>
<accession>A0A1I2XFK2</accession>
<reference evidence="6 7" key="1">
    <citation type="submission" date="2016-10" db="EMBL/GenBank/DDBJ databases">
        <authorList>
            <person name="de Groot N.N."/>
        </authorList>
    </citation>
    <scope>NUCLEOTIDE SEQUENCE [LARGE SCALE GENOMIC DNA]</scope>
    <source>
        <strain evidence="6 7">DSM 18684</strain>
    </source>
</reference>
<dbReference type="GO" id="GO:0015171">
    <property type="term" value="F:amino acid transmembrane transporter activity"/>
    <property type="evidence" value="ECO:0007669"/>
    <property type="project" value="TreeGrafter"/>
</dbReference>
<comment type="subcellular location">
    <subcellularLocation>
        <location evidence="1">Membrane</location>
        <topology evidence="1">Multi-pass membrane protein</topology>
    </subcellularLocation>
</comment>
<feature type="transmembrane region" description="Helical" evidence="5">
    <location>
        <begin position="100"/>
        <end position="120"/>
    </location>
</feature>
<feature type="transmembrane region" description="Helical" evidence="5">
    <location>
        <begin position="243"/>
        <end position="267"/>
    </location>
</feature>
<evidence type="ECO:0000256" key="4">
    <source>
        <dbReference type="ARBA" id="ARBA00023136"/>
    </source>
</evidence>
<dbReference type="EMBL" id="FOPP01000005">
    <property type="protein sequence ID" value="SFH12263.1"/>
    <property type="molecule type" value="Genomic_DNA"/>
</dbReference>
<dbReference type="STRING" id="414048.SAMN04489864_105211"/>
<dbReference type="GO" id="GO:0016020">
    <property type="term" value="C:membrane"/>
    <property type="evidence" value="ECO:0007669"/>
    <property type="project" value="UniProtKB-SubCell"/>
</dbReference>
<dbReference type="Proteomes" id="UP000199666">
    <property type="component" value="Unassembled WGS sequence"/>
</dbReference>
<sequence>MVNLSLNIFRPAMSKPVTSQHHKLSQLQATSICGNDISSSCLYVSALTIAYAGQFAWISLLVVGLVLFLFRKIYGEVVGALPLNGGAYNVLLNTTTKQTASFAACLTILSYMATAVISAYEAMHYLHDIVPALPVIAATVMVLAIFMILSIIGIGESANVAVFIFILHLVSLTLLVITCVLFLANNGLSIFKQNWHMPVRSGGIVTALFLGFSAAMLGISGFESSANFVEEQKKGVFRKTLRNMWAVVTFFNPVIAILALAILPMGIINEHKESLLSFIAQTAGGSWLGYLISIDAVLVLGGAVLTSYVGVSGLTERIALDRVLPNSLLQKNKRGVNYRIIIGFFILCLSILAVTRGDLGSLAGVYTFSFLAVMALFGIGNLLLKTKRRKLPRPERATVISVVIAILFVVAAFLGNMKLNIVSFYVFIKYLIPAIAIIVIMLNRAVIIKWLIYSLRHISDPLRKTFFGNLRLHRLLVSVVSQELVFFTRGDNVSVLNSVMIYVQENEVTKKIKIVHLANKDSNNDHLKVDIEVLDRAYPEIDIDFIEIEGTFSPEIIDELSKKWAIPKNFMFIGSPSDKFPYHISELGGVRLIM</sequence>
<feature type="transmembrane region" description="Helical" evidence="5">
    <location>
        <begin position="49"/>
        <end position="70"/>
    </location>
</feature>
<feature type="transmembrane region" description="Helical" evidence="5">
    <location>
        <begin position="361"/>
        <end position="384"/>
    </location>
</feature>
<keyword evidence="7" id="KW-1185">Reference proteome</keyword>
<proteinExistence type="predicted"/>
<feature type="transmembrane region" description="Helical" evidence="5">
    <location>
        <begin position="396"/>
        <end position="415"/>
    </location>
</feature>
<feature type="transmembrane region" description="Helical" evidence="5">
    <location>
        <begin position="161"/>
        <end position="184"/>
    </location>
</feature>
<dbReference type="Pfam" id="PF13520">
    <property type="entry name" value="AA_permease_2"/>
    <property type="match status" value="1"/>
</dbReference>
<evidence type="ECO:0000313" key="7">
    <source>
        <dbReference type="Proteomes" id="UP000199666"/>
    </source>
</evidence>
<gene>
    <name evidence="6" type="ORF">SAMN04489864_105211</name>
</gene>
<feature type="transmembrane region" description="Helical" evidence="5">
    <location>
        <begin position="421"/>
        <end position="442"/>
    </location>
</feature>
<keyword evidence="4 5" id="KW-0472">Membrane</keyword>
<organism evidence="6 7">
    <name type="scientific">Pedobacter insulae</name>
    <dbReference type="NCBI Taxonomy" id="414048"/>
    <lineage>
        <taxon>Bacteria</taxon>
        <taxon>Pseudomonadati</taxon>
        <taxon>Bacteroidota</taxon>
        <taxon>Sphingobacteriia</taxon>
        <taxon>Sphingobacteriales</taxon>
        <taxon>Sphingobacteriaceae</taxon>
        <taxon>Pedobacter</taxon>
    </lineage>
</organism>